<dbReference type="Proteomes" id="UP001152484">
    <property type="component" value="Unassembled WGS sequence"/>
</dbReference>
<evidence type="ECO:0000256" key="4">
    <source>
        <dbReference type="PROSITE-ProRule" id="PRU00325"/>
    </source>
</evidence>
<feature type="compositionally biased region" description="Basic residues" evidence="5">
    <location>
        <begin position="326"/>
        <end position="335"/>
    </location>
</feature>
<evidence type="ECO:0000256" key="3">
    <source>
        <dbReference type="ARBA" id="ARBA00022833"/>
    </source>
</evidence>
<dbReference type="InterPro" id="IPR007527">
    <property type="entry name" value="Znf_SWIM"/>
</dbReference>
<dbReference type="GO" id="GO:0008270">
    <property type="term" value="F:zinc ion binding"/>
    <property type="evidence" value="ECO:0007669"/>
    <property type="project" value="UniProtKB-KW"/>
</dbReference>
<dbReference type="OrthoDB" id="1937322at2759"/>
<organism evidence="7 8">
    <name type="scientific">Cuscuta europaea</name>
    <name type="common">European dodder</name>
    <dbReference type="NCBI Taxonomy" id="41803"/>
    <lineage>
        <taxon>Eukaryota</taxon>
        <taxon>Viridiplantae</taxon>
        <taxon>Streptophyta</taxon>
        <taxon>Embryophyta</taxon>
        <taxon>Tracheophyta</taxon>
        <taxon>Spermatophyta</taxon>
        <taxon>Magnoliopsida</taxon>
        <taxon>eudicotyledons</taxon>
        <taxon>Gunneridae</taxon>
        <taxon>Pentapetalae</taxon>
        <taxon>asterids</taxon>
        <taxon>lamiids</taxon>
        <taxon>Solanales</taxon>
        <taxon>Convolvulaceae</taxon>
        <taxon>Cuscuteae</taxon>
        <taxon>Cuscuta</taxon>
        <taxon>Cuscuta subgen. Cuscuta</taxon>
    </lineage>
</organism>
<dbReference type="SMART" id="SM00575">
    <property type="entry name" value="ZnF_PMZ"/>
    <property type="match status" value="1"/>
</dbReference>
<dbReference type="PANTHER" id="PTHR31973">
    <property type="entry name" value="POLYPROTEIN, PUTATIVE-RELATED"/>
    <property type="match status" value="1"/>
</dbReference>
<feature type="region of interest" description="Disordered" evidence="5">
    <location>
        <begin position="210"/>
        <end position="376"/>
    </location>
</feature>
<sequence>MKMLFWKAAKAYNEADLEEALEEMKRVNPAAVSSFRSLNPSCFCRAFVRINTKCDVIVSNMAETFNGYIINARAKHIIFMLEDIRGALMQRIVLKRQQMEKNTGMLCPRIKARLEKEKDEAANCTPLPSSQVLFQVCHRLDCLTVNLEARTCTCRKWDLSGIPCCHAISCIFFMNETPENYVHTCYTKDTYLKMYSGGIAPLTGERHWPKVDMPIDPPPIKIGPGRPRKNRMKSPHENPKKPGKLTKHGVEMSCSVCKSKDHNKRKCPDKNKEAQPVQKKSRGRPKKAIQNAEAQQSTYQTTAQPSRIGRGGRLIQARGGSNTTRGRGRFGRGRGKGQIPVGFGVLVDGEGNTWTNPPGQAGPSNLSEPSVGPSFP</sequence>
<protein>
    <recommendedName>
        <fullName evidence="6">SWIM-type domain-containing protein</fullName>
    </recommendedName>
</protein>
<evidence type="ECO:0000313" key="8">
    <source>
        <dbReference type="Proteomes" id="UP001152484"/>
    </source>
</evidence>
<proteinExistence type="predicted"/>
<dbReference type="InterPro" id="IPR006564">
    <property type="entry name" value="Znf_PMZ"/>
</dbReference>
<keyword evidence="1" id="KW-0479">Metal-binding</keyword>
<name>A0A9P0Z444_CUSEU</name>
<gene>
    <name evidence="7" type="ORF">CEURO_LOCUS10484</name>
</gene>
<feature type="compositionally biased region" description="Polar residues" evidence="5">
    <location>
        <begin position="292"/>
        <end position="305"/>
    </location>
</feature>
<evidence type="ECO:0000256" key="5">
    <source>
        <dbReference type="SAM" id="MobiDB-lite"/>
    </source>
</evidence>
<evidence type="ECO:0000259" key="6">
    <source>
        <dbReference type="PROSITE" id="PS50966"/>
    </source>
</evidence>
<feature type="domain" description="SWIM-type" evidence="6">
    <location>
        <begin position="143"/>
        <end position="175"/>
    </location>
</feature>
<keyword evidence="8" id="KW-1185">Reference proteome</keyword>
<evidence type="ECO:0000256" key="2">
    <source>
        <dbReference type="ARBA" id="ARBA00022771"/>
    </source>
</evidence>
<keyword evidence="3" id="KW-0862">Zinc</keyword>
<keyword evidence="2 4" id="KW-0863">Zinc-finger</keyword>
<reference evidence="7" key="1">
    <citation type="submission" date="2022-07" db="EMBL/GenBank/DDBJ databases">
        <authorList>
            <person name="Macas J."/>
            <person name="Novak P."/>
            <person name="Neumann P."/>
        </authorList>
    </citation>
    <scope>NUCLEOTIDE SEQUENCE</scope>
</reference>
<evidence type="ECO:0000256" key="1">
    <source>
        <dbReference type="ARBA" id="ARBA00022723"/>
    </source>
</evidence>
<dbReference type="PANTHER" id="PTHR31973:SF197">
    <property type="entry name" value="SWIM-TYPE DOMAIN-CONTAINING PROTEIN"/>
    <property type="match status" value="1"/>
</dbReference>
<dbReference type="EMBL" id="CAMAPE010000019">
    <property type="protein sequence ID" value="CAH9088450.1"/>
    <property type="molecule type" value="Genomic_DNA"/>
</dbReference>
<evidence type="ECO:0000313" key="7">
    <source>
        <dbReference type="EMBL" id="CAH9088450.1"/>
    </source>
</evidence>
<accession>A0A9P0Z444</accession>
<dbReference type="Pfam" id="PF04434">
    <property type="entry name" value="SWIM"/>
    <property type="match status" value="1"/>
</dbReference>
<comment type="caution">
    <text evidence="7">The sequence shown here is derived from an EMBL/GenBank/DDBJ whole genome shotgun (WGS) entry which is preliminary data.</text>
</comment>
<dbReference type="PROSITE" id="PS50966">
    <property type="entry name" value="ZF_SWIM"/>
    <property type="match status" value="1"/>
</dbReference>
<dbReference type="AlphaFoldDB" id="A0A9P0Z444"/>
<feature type="compositionally biased region" description="Polar residues" evidence="5">
    <location>
        <begin position="352"/>
        <end position="368"/>
    </location>
</feature>